<dbReference type="Gene3D" id="3.30.560.10">
    <property type="entry name" value="Glucose Oxidase, domain 3"/>
    <property type="match status" value="2"/>
</dbReference>
<dbReference type="STRING" id="69004.A0A182QS23"/>
<keyword evidence="6" id="KW-0812">Transmembrane</keyword>
<keyword evidence="6" id="KW-1133">Transmembrane helix</keyword>
<dbReference type="InterPro" id="IPR012132">
    <property type="entry name" value="GMC_OxRdtase"/>
</dbReference>
<comment type="cofactor">
    <cofactor evidence="1 5">
        <name>FAD</name>
        <dbReference type="ChEBI" id="CHEBI:57692"/>
    </cofactor>
</comment>
<evidence type="ECO:0000256" key="1">
    <source>
        <dbReference type="ARBA" id="ARBA00001974"/>
    </source>
</evidence>
<comment type="similarity">
    <text evidence="2">Belongs to the GMC oxidoreductase family.</text>
</comment>
<keyword evidence="10" id="KW-1185">Reference proteome</keyword>
<feature type="binding site" evidence="5">
    <location>
        <position position="235"/>
    </location>
    <ligand>
        <name>FAD</name>
        <dbReference type="ChEBI" id="CHEBI:57692"/>
    </ligand>
</feature>
<feature type="binding site" evidence="5">
    <location>
        <position position="128"/>
    </location>
    <ligand>
        <name>FAD</name>
        <dbReference type="ChEBI" id="CHEBI:57692"/>
    </ligand>
</feature>
<evidence type="ECO:0000313" key="10">
    <source>
        <dbReference type="Proteomes" id="UP000075886"/>
    </source>
</evidence>
<evidence type="ECO:0008006" key="11">
    <source>
        <dbReference type="Google" id="ProtNLM"/>
    </source>
</evidence>
<dbReference type="Gene3D" id="3.50.50.60">
    <property type="entry name" value="FAD/NAD(P)-binding domain"/>
    <property type="match status" value="2"/>
</dbReference>
<dbReference type="InterPro" id="IPR007867">
    <property type="entry name" value="GMC_OxRtase_C"/>
</dbReference>
<name>A0A182QS23_9DIPT</name>
<keyword evidence="4 5" id="KW-0274">FAD</keyword>
<keyword evidence="6" id="KW-0472">Membrane</keyword>
<dbReference type="PANTHER" id="PTHR11552">
    <property type="entry name" value="GLUCOSE-METHANOL-CHOLINE GMC OXIDOREDUCTASE"/>
    <property type="match status" value="1"/>
</dbReference>
<evidence type="ECO:0000259" key="7">
    <source>
        <dbReference type="Pfam" id="PF00732"/>
    </source>
</evidence>
<evidence type="ECO:0000259" key="8">
    <source>
        <dbReference type="Pfam" id="PF05199"/>
    </source>
</evidence>
<evidence type="ECO:0000256" key="2">
    <source>
        <dbReference type="ARBA" id="ARBA00010790"/>
    </source>
</evidence>
<dbReference type="GO" id="GO:0050660">
    <property type="term" value="F:flavin adenine dinucleotide binding"/>
    <property type="evidence" value="ECO:0007669"/>
    <property type="project" value="InterPro"/>
</dbReference>
<dbReference type="GO" id="GO:0016614">
    <property type="term" value="F:oxidoreductase activity, acting on CH-OH group of donors"/>
    <property type="evidence" value="ECO:0007669"/>
    <property type="project" value="InterPro"/>
</dbReference>
<dbReference type="PANTHER" id="PTHR11552:SF147">
    <property type="entry name" value="CHOLINE DEHYDROGENASE, MITOCHONDRIAL"/>
    <property type="match status" value="1"/>
</dbReference>
<evidence type="ECO:0000256" key="3">
    <source>
        <dbReference type="ARBA" id="ARBA00022630"/>
    </source>
</evidence>
<dbReference type="Pfam" id="PF00732">
    <property type="entry name" value="GMC_oxred_N"/>
    <property type="match status" value="1"/>
</dbReference>
<organism evidence="9 10">
    <name type="scientific">Anopheles farauti</name>
    <dbReference type="NCBI Taxonomy" id="69004"/>
    <lineage>
        <taxon>Eukaryota</taxon>
        <taxon>Metazoa</taxon>
        <taxon>Ecdysozoa</taxon>
        <taxon>Arthropoda</taxon>
        <taxon>Hexapoda</taxon>
        <taxon>Insecta</taxon>
        <taxon>Pterygota</taxon>
        <taxon>Neoptera</taxon>
        <taxon>Endopterygota</taxon>
        <taxon>Diptera</taxon>
        <taxon>Nematocera</taxon>
        <taxon>Culicoidea</taxon>
        <taxon>Culicidae</taxon>
        <taxon>Anophelinae</taxon>
        <taxon>Anopheles</taxon>
    </lineage>
</organism>
<dbReference type="VEuPathDB" id="VectorBase:AFAF015731"/>
<evidence type="ECO:0000256" key="5">
    <source>
        <dbReference type="PIRSR" id="PIRSR000137-2"/>
    </source>
</evidence>
<evidence type="ECO:0000256" key="4">
    <source>
        <dbReference type="ARBA" id="ARBA00022827"/>
    </source>
</evidence>
<feature type="binding site" evidence="5">
    <location>
        <position position="132"/>
    </location>
    <ligand>
        <name>FAD</name>
        <dbReference type="ChEBI" id="CHEBI:57692"/>
    </ligand>
</feature>
<dbReference type="InterPro" id="IPR036188">
    <property type="entry name" value="FAD/NAD-bd_sf"/>
</dbReference>
<feature type="domain" description="Glucose-methanol-choline oxidoreductase N-terminal" evidence="7">
    <location>
        <begin position="50"/>
        <end position="312"/>
    </location>
</feature>
<dbReference type="SUPFAM" id="SSF54373">
    <property type="entry name" value="FAD-linked reductases, C-terminal domain"/>
    <property type="match status" value="1"/>
</dbReference>
<dbReference type="AlphaFoldDB" id="A0A182QS23"/>
<evidence type="ECO:0000256" key="6">
    <source>
        <dbReference type="SAM" id="Phobius"/>
    </source>
</evidence>
<dbReference type="EnsemblMetazoa" id="AFAF015731-RA">
    <property type="protein sequence ID" value="AFAF015731-PA"/>
    <property type="gene ID" value="AFAF015731"/>
</dbReference>
<proteinExistence type="inferred from homology"/>
<sequence length="578" mass="64428">MMYGLFVLLNFYCTVGFFTVGVFIASCLFNLCFFASYTNNRDVLPLGAEYDYIIVGSGTAGSWIASRIPSESVLILEAGSERSFLMDVPLFLPLVQGTRYDWQYVTEPQEAACWAMNENRSRWPMGKVVGGTHMLNNMIHYKADRKDFFEWFEPGSDELDRFMDFFDQNIWSTLERGYSTALGAAFINAAKSLGFGEDEFFQPMRTTRRGRRWTTAHRYEEMRRTGHDRVTNSLVERIIIEQGIAKGVVFTKGNARHAHVNARKGIILTAGTVGSAKLLLHSGIGPASELSALHIKPVLDLPQVGKNLQDHVGTGSELLLIERPLALHPFDLVHPTNLINYFTQNHHHESSLSFGGCEAVGFVSLGRSSNFTSDLQFMVLPAGLTSDGGVHLRKIVHIRDDVWEAYYRPLMTHSGQRAVTVLPILLHPKSVGEVTLRSADLNEAPVIDPKYLTSPDDVRVLVQGIRILQKLTQQRAAVDIGLEFNPRPFPGCTVHPFDSDAYWECYVRSVTHTIYHPVGTCRMGKTSNDSVVSSSDLSVHGVRNLFVADASVMPSLPSGNPNSVVMAIAEYFVRTNFP</sequence>
<reference evidence="9" key="2">
    <citation type="submission" date="2020-05" db="UniProtKB">
        <authorList>
            <consortium name="EnsemblMetazoa"/>
        </authorList>
    </citation>
    <scope>IDENTIFICATION</scope>
    <source>
        <strain evidence="9">FAR1</strain>
    </source>
</reference>
<accession>A0A182QS23</accession>
<feature type="domain" description="Glucose-methanol-choline oxidoreductase C-terminal" evidence="8">
    <location>
        <begin position="428"/>
        <end position="569"/>
    </location>
</feature>
<feature type="transmembrane region" description="Helical" evidence="6">
    <location>
        <begin position="7"/>
        <end position="31"/>
    </location>
</feature>
<dbReference type="InterPro" id="IPR000172">
    <property type="entry name" value="GMC_OxRdtase_N"/>
</dbReference>
<dbReference type="Proteomes" id="UP000075886">
    <property type="component" value="Unassembled WGS sequence"/>
</dbReference>
<dbReference type="PIRSF" id="PIRSF000137">
    <property type="entry name" value="Alcohol_oxidase"/>
    <property type="match status" value="1"/>
</dbReference>
<dbReference type="EMBL" id="AXCN02001100">
    <property type="status" value="NOT_ANNOTATED_CDS"/>
    <property type="molecule type" value="Genomic_DNA"/>
</dbReference>
<reference evidence="10" key="1">
    <citation type="submission" date="2014-01" db="EMBL/GenBank/DDBJ databases">
        <title>The Genome Sequence of Anopheles farauti FAR1 (V2).</title>
        <authorList>
            <consortium name="The Broad Institute Genomics Platform"/>
            <person name="Neafsey D.E."/>
            <person name="Besansky N."/>
            <person name="Howell P."/>
            <person name="Walton C."/>
            <person name="Young S.K."/>
            <person name="Zeng Q."/>
            <person name="Gargeya S."/>
            <person name="Fitzgerald M."/>
            <person name="Haas B."/>
            <person name="Abouelleil A."/>
            <person name="Allen A.W."/>
            <person name="Alvarado L."/>
            <person name="Arachchi H.M."/>
            <person name="Berlin A.M."/>
            <person name="Chapman S.B."/>
            <person name="Gainer-Dewar J."/>
            <person name="Goldberg J."/>
            <person name="Griggs A."/>
            <person name="Gujja S."/>
            <person name="Hansen M."/>
            <person name="Howarth C."/>
            <person name="Imamovic A."/>
            <person name="Ireland A."/>
            <person name="Larimer J."/>
            <person name="McCowan C."/>
            <person name="Murphy C."/>
            <person name="Pearson M."/>
            <person name="Poon T.W."/>
            <person name="Priest M."/>
            <person name="Roberts A."/>
            <person name="Saif S."/>
            <person name="Shea T."/>
            <person name="Sisk P."/>
            <person name="Sykes S."/>
            <person name="Wortman J."/>
            <person name="Nusbaum C."/>
            <person name="Birren B."/>
        </authorList>
    </citation>
    <scope>NUCLEOTIDE SEQUENCE [LARGE SCALE GENOMIC DNA]</scope>
    <source>
        <strain evidence="10">FAR1</strain>
    </source>
</reference>
<keyword evidence="3" id="KW-0285">Flavoprotein</keyword>
<dbReference type="SUPFAM" id="SSF51905">
    <property type="entry name" value="FAD/NAD(P)-binding domain"/>
    <property type="match status" value="1"/>
</dbReference>
<protein>
    <recommendedName>
        <fullName evidence="11">Glucose-methanol-choline oxidoreductase N-terminal domain-containing protein</fullName>
    </recommendedName>
</protein>
<evidence type="ECO:0000313" key="9">
    <source>
        <dbReference type="EnsemblMetazoa" id="AFAF015731-PA"/>
    </source>
</evidence>
<dbReference type="Pfam" id="PF05199">
    <property type="entry name" value="GMC_oxred_C"/>
    <property type="match status" value="1"/>
</dbReference>